<name>A0ACB7Z347_9ERIC</name>
<comment type="caution">
    <text evidence="1">The sequence shown here is derived from an EMBL/GenBank/DDBJ whole genome shotgun (WGS) entry which is preliminary data.</text>
</comment>
<dbReference type="EMBL" id="CM037154">
    <property type="protein sequence ID" value="KAH7860335.1"/>
    <property type="molecule type" value="Genomic_DNA"/>
</dbReference>
<sequence length="137" mass="15558">MSSRNSHYYQAENEADKGITSTPKLVYKPRVCRCGLGAEIKIVESEKATKGELYFRCPKPYRERCGFFNWCLPERWGKVGACSASIAYNVSASNVSDDAGPLQRELVNVRRQLEYSKLFTKGLLLCLIFAMLVIMFE</sequence>
<evidence type="ECO:0000313" key="2">
    <source>
        <dbReference type="Proteomes" id="UP000828048"/>
    </source>
</evidence>
<accession>A0ACB7Z347</accession>
<gene>
    <name evidence="1" type="ORF">Vadar_012260</name>
</gene>
<organism evidence="1 2">
    <name type="scientific">Vaccinium darrowii</name>
    <dbReference type="NCBI Taxonomy" id="229202"/>
    <lineage>
        <taxon>Eukaryota</taxon>
        <taxon>Viridiplantae</taxon>
        <taxon>Streptophyta</taxon>
        <taxon>Embryophyta</taxon>
        <taxon>Tracheophyta</taxon>
        <taxon>Spermatophyta</taxon>
        <taxon>Magnoliopsida</taxon>
        <taxon>eudicotyledons</taxon>
        <taxon>Gunneridae</taxon>
        <taxon>Pentapetalae</taxon>
        <taxon>asterids</taxon>
        <taxon>Ericales</taxon>
        <taxon>Ericaceae</taxon>
        <taxon>Vaccinioideae</taxon>
        <taxon>Vaccinieae</taxon>
        <taxon>Vaccinium</taxon>
    </lineage>
</organism>
<evidence type="ECO:0000313" key="1">
    <source>
        <dbReference type="EMBL" id="KAH7860335.1"/>
    </source>
</evidence>
<reference evidence="1 2" key="1">
    <citation type="journal article" date="2021" name="Hortic Res">
        <title>High-quality reference genome and annotation aids understanding of berry development for evergreen blueberry (Vaccinium darrowii).</title>
        <authorList>
            <person name="Yu J."/>
            <person name="Hulse-Kemp A.M."/>
            <person name="Babiker E."/>
            <person name="Staton M."/>
        </authorList>
    </citation>
    <scope>NUCLEOTIDE SEQUENCE [LARGE SCALE GENOMIC DNA]</scope>
    <source>
        <strain evidence="2">cv. NJ 8807/NJ 8810</strain>
        <tissue evidence="1">Young leaf</tissue>
    </source>
</reference>
<proteinExistence type="predicted"/>
<dbReference type="Proteomes" id="UP000828048">
    <property type="component" value="Chromosome 4"/>
</dbReference>
<protein>
    <submittedName>
        <fullName evidence="1">Uncharacterized protein</fullName>
    </submittedName>
</protein>
<keyword evidence="2" id="KW-1185">Reference proteome</keyword>